<dbReference type="CDD" id="cd16936">
    <property type="entry name" value="HATPase_RsbW-like"/>
    <property type="match status" value="1"/>
</dbReference>
<accession>A0A1X7GIT2</accession>
<protein>
    <submittedName>
        <fullName evidence="2">Histidine kinase-like ATPase domain-containing protein</fullName>
    </submittedName>
</protein>
<keyword evidence="2" id="KW-0808">Transferase</keyword>
<gene>
    <name evidence="2" type="ORF">SAMN02982917_3818</name>
</gene>
<reference evidence="2 3" key="1">
    <citation type="submission" date="2017-04" db="EMBL/GenBank/DDBJ databases">
        <authorList>
            <person name="Afonso C.L."/>
            <person name="Miller P.J."/>
            <person name="Scott M.A."/>
            <person name="Spackman E."/>
            <person name="Goraichik I."/>
            <person name="Dimitrov K.M."/>
            <person name="Suarez D.L."/>
            <person name="Swayne D.E."/>
        </authorList>
    </citation>
    <scope>NUCLEOTIDE SEQUENCE [LARGE SCALE GENOMIC DNA]</scope>
    <source>
        <strain evidence="2 3">A2P</strain>
    </source>
</reference>
<dbReference type="InterPro" id="IPR003594">
    <property type="entry name" value="HATPase_dom"/>
</dbReference>
<sequence length="275" mass="29717">MDAAHHDRRAEPPADAALRGFSLLRDRVPADMAARVAARFGGADQLPADVSAAPGARQNEPPREPVVETLLMDRADRDRLRAAFDRGPFLTVELGEGADEAAALLDDWSGAPAADHPDLPGFYLSLTTGSAYGLQCPVLVCDELVRRGALDPQRRSNVELCLHEAVANAIVHGNLGLSSSVKGEPGGYRRFSEMMRDRLGDPAVVRRRLDIFCRWNERSIAIAVVDQGGGFDTELAPAVSGNRARSGRGFVFMRTLASRVTVTDGGRCTVLQFDR</sequence>
<keyword evidence="2" id="KW-0418">Kinase</keyword>
<dbReference type="EMBL" id="FXAK01000007">
    <property type="protein sequence ID" value="SMF69711.1"/>
    <property type="molecule type" value="Genomic_DNA"/>
</dbReference>
<dbReference type="Gene3D" id="3.30.565.10">
    <property type="entry name" value="Histidine kinase-like ATPase, C-terminal domain"/>
    <property type="match status" value="1"/>
</dbReference>
<evidence type="ECO:0000313" key="2">
    <source>
        <dbReference type="EMBL" id="SMF69711.1"/>
    </source>
</evidence>
<evidence type="ECO:0000259" key="1">
    <source>
        <dbReference type="Pfam" id="PF13581"/>
    </source>
</evidence>
<dbReference type="Pfam" id="PF13581">
    <property type="entry name" value="HATPase_c_2"/>
    <property type="match status" value="1"/>
</dbReference>
<dbReference type="OrthoDB" id="7359845at2"/>
<dbReference type="RefSeq" id="WP_085088312.1">
    <property type="nucleotide sequence ID" value="NZ_FXAK01000007.1"/>
</dbReference>
<name>A0A1X7GIT2_9PROT</name>
<dbReference type="GO" id="GO:0016301">
    <property type="term" value="F:kinase activity"/>
    <property type="evidence" value="ECO:0007669"/>
    <property type="project" value="UniProtKB-KW"/>
</dbReference>
<dbReference type="AlphaFoldDB" id="A0A1X7GIT2"/>
<dbReference type="STRING" id="286727.SAMN02982917_3818"/>
<proteinExistence type="predicted"/>
<dbReference type="InterPro" id="IPR036890">
    <property type="entry name" value="HATPase_C_sf"/>
</dbReference>
<feature type="domain" description="Histidine kinase/HSP90-like ATPase" evidence="1">
    <location>
        <begin position="142"/>
        <end position="272"/>
    </location>
</feature>
<organism evidence="2 3">
    <name type="scientific">Azospirillum oryzae</name>
    <dbReference type="NCBI Taxonomy" id="286727"/>
    <lineage>
        <taxon>Bacteria</taxon>
        <taxon>Pseudomonadati</taxon>
        <taxon>Pseudomonadota</taxon>
        <taxon>Alphaproteobacteria</taxon>
        <taxon>Rhodospirillales</taxon>
        <taxon>Azospirillaceae</taxon>
        <taxon>Azospirillum</taxon>
    </lineage>
</organism>
<evidence type="ECO:0000313" key="3">
    <source>
        <dbReference type="Proteomes" id="UP000192936"/>
    </source>
</evidence>
<dbReference type="Proteomes" id="UP000192936">
    <property type="component" value="Unassembled WGS sequence"/>
</dbReference>